<protein>
    <submittedName>
        <fullName evidence="2">Uncharacterized protein</fullName>
    </submittedName>
</protein>
<keyword evidence="3" id="KW-1185">Reference proteome</keyword>
<reference evidence="2" key="1">
    <citation type="submission" date="2021-04" db="EMBL/GenBank/DDBJ databases">
        <title>Biosynthetic gene clusters of Dactylosporangioum roseum.</title>
        <authorList>
            <person name="Hartkoorn R.C."/>
            <person name="Beaudoing E."/>
            <person name="Hot D."/>
            <person name="Moureu S."/>
        </authorList>
    </citation>
    <scope>NUCLEOTIDE SEQUENCE</scope>
    <source>
        <strain evidence="2">NRRL B-16295</strain>
    </source>
</reference>
<keyword evidence="1" id="KW-1133">Transmembrane helix</keyword>
<dbReference type="RefSeq" id="WP_260727230.1">
    <property type="nucleotide sequence ID" value="NZ_BAAABS010000033.1"/>
</dbReference>
<gene>
    <name evidence="2" type="ORF">Drose_06215</name>
</gene>
<accession>A0ABY5Z735</accession>
<sequence length="48" mass="4991">MAQALLALLGVLLLVLAARGVMARHVSLAMLGAVALAFFWPVLAAVFN</sequence>
<proteinExistence type="predicted"/>
<keyword evidence="1" id="KW-0472">Membrane</keyword>
<dbReference type="Proteomes" id="UP001058271">
    <property type="component" value="Chromosome"/>
</dbReference>
<name>A0ABY5Z735_9ACTN</name>
<evidence type="ECO:0000313" key="2">
    <source>
        <dbReference type="EMBL" id="UWZ37866.1"/>
    </source>
</evidence>
<organism evidence="2 3">
    <name type="scientific">Dactylosporangium roseum</name>
    <dbReference type="NCBI Taxonomy" id="47989"/>
    <lineage>
        <taxon>Bacteria</taxon>
        <taxon>Bacillati</taxon>
        <taxon>Actinomycetota</taxon>
        <taxon>Actinomycetes</taxon>
        <taxon>Micromonosporales</taxon>
        <taxon>Micromonosporaceae</taxon>
        <taxon>Dactylosporangium</taxon>
    </lineage>
</organism>
<feature type="transmembrane region" description="Helical" evidence="1">
    <location>
        <begin position="27"/>
        <end position="47"/>
    </location>
</feature>
<evidence type="ECO:0000256" key="1">
    <source>
        <dbReference type="SAM" id="Phobius"/>
    </source>
</evidence>
<dbReference type="EMBL" id="CP073721">
    <property type="protein sequence ID" value="UWZ37866.1"/>
    <property type="molecule type" value="Genomic_DNA"/>
</dbReference>
<evidence type="ECO:0000313" key="3">
    <source>
        <dbReference type="Proteomes" id="UP001058271"/>
    </source>
</evidence>
<keyword evidence="1" id="KW-0812">Transmembrane</keyword>